<dbReference type="PANTHER" id="PTHR38340:SF1">
    <property type="entry name" value="S-LAYER PROTEIN"/>
    <property type="match status" value="1"/>
</dbReference>
<evidence type="ECO:0000256" key="4">
    <source>
        <dbReference type="SAM" id="SignalP"/>
    </source>
</evidence>
<dbReference type="InterPro" id="IPR001343">
    <property type="entry name" value="Hemolysn_Ca-bd"/>
</dbReference>
<feature type="region of interest" description="Disordered" evidence="3">
    <location>
        <begin position="2059"/>
        <end position="2117"/>
    </location>
</feature>
<feature type="region of interest" description="Disordered" evidence="3">
    <location>
        <begin position="2658"/>
        <end position="2692"/>
    </location>
</feature>
<evidence type="ECO:0000313" key="6">
    <source>
        <dbReference type="Proteomes" id="UP001550348"/>
    </source>
</evidence>
<dbReference type="InterPro" id="IPR050557">
    <property type="entry name" value="RTX_toxin/Mannuronan_C5-epim"/>
</dbReference>
<dbReference type="PROSITE" id="PS00330">
    <property type="entry name" value="HEMOLYSIN_CALCIUM"/>
    <property type="match status" value="2"/>
</dbReference>
<keyword evidence="6" id="KW-1185">Reference proteome</keyword>
<accession>A0ABV2VPV3</accession>
<feature type="compositionally biased region" description="Polar residues" evidence="3">
    <location>
        <begin position="2104"/>
        <end position="2114"/>
    </location>
</feature>
<gene>
    <name evidence="5" type="ORF">ABZ071_21445</name>
</gene>
<feature type="signal peptide" evidence="4">
    <location>
        <begin position="1"/>
        <end position="31"/>
    </location>
</feature>
<dbReference type="InterPro" id="IPR018511">
    <property type="entry name" value="Hemolysin-typ_Ca-bd_CS"/>
</dbReference>
<dbReference type="RefSeq" id="WP_355666131.1">
    <property type="nucleotide sequence ID" value="NZ_JBEXRX010000069.1"/>
</dbReference>
<keyword evidence="4" id="KW-0732">Signal</keyword>
<name>A0ABV2VPV3_9ACTN</name>
<organism evidence="5 6">
    <name type="scientific">Micromonospora fulviviridis</name>
    <dbReference type="NCBI Taxonomy" id="47860"/>
    <lineage>
        <taxon>Bacteria</taxon>
        <taxon>Bacillati</taxon>
        <taxon>Actinomycetota</taxon>
        <taxon>Actinomycetes</taxon>
        <taxon>Micromonosporales</taxon>
        <taxon>Micromonosporaceae</taxon>
        <taxon>Micromonospora</taxon>
    </lineage>
</organism>
<evidence type="ECO:0000256" key="3">
    <source>
        <dbReference type="SAM" id="MobiDB-lite"/>
    </source>
</evidence>
<dbReference type="PANTHER" id="PTHR38340">
    <property type="entry name" value="S-LAYER PROTEIN"/>
    <property type="match status" value="1"/>
</dbReference>
<feature type="compositionally biased region" description="Low complexity" evidence="3">
    <location>
        <begin position="2575"/>
        <end position="2590"/>
    </location>
</feature>
<feature type="region of interest" description="Disordered" evidence="3">
    <location>
        <begin position="2534"/>
        <end position="2591"/>
    </location>
</feature>
<keyword evidence="2" id="KW-0964">Secreted</keyword>
<reference evidence="5 6" key="1">
    <citation type="submission" date="2024-06" db="EMBL/GenBank/DDBJ databases">
        <title>The Natural Products Discovery Center: Release of the First 8490 Sequenced Strains for Exploring Actinobacteria Biosynthetic Diversity.</title>
        <authorList>
            <person name="Kalkreuter E."/>
            <person name="Kautsar S.A."/>
            <person name="Yang D."/>
            <person name="Bader C.D."/>
            <person name="Teijaro C.N."/>
            <person name="Fluegel L."/>
            <person name="Davis C.M."/>
            <person name="Simpson J.R."/>
            <person name="Lauterbach L."/>
            <person name="Steele A.D."/>
            <person name="Gui C."/>
            <person name="Meng S."/>
            <person name="Li G."/>
            <person name="Viehrig K."/>
            <person name="Ye F."/>
            <person name="Su P."/>
            <person name="Kiefer A.F."/>
            <person name="Nichols A."/>
            <person name="Cepeda A.J."/>
            <person name="Yan W."/>
            <person name="Fan B."/>
            <person name="Jiang Y."/>
            <person name="Adhikari A."/>
            <person name="Zheng C.-J."/>
            <person name="Schuster L."/>
            <person name="Cowan T.M."/>
            <person name="Smanski M.J."/>
            <person name="Chevrette M.G."/>
            <person name="De Carvalho L.P.S."/>
            <person name="Shen B."/>
        </authorList>
    </citation>
    <scope>NUCLEOTIDE SEQUENCE [LARGE SCALE GENOMIC DNA]</scope>
    <source>
        <strain evidence="5 6">NPDC006286</strain>
    </source>
</reference>
<evidence type="ECO:0008006" key="7">
    <source>
        <dbReference type="Google" id="ProtNLM"/>
    </source>
</evidence>
<proteinExistence type="predicted"/>
<dbReference type="SUPFAM" id="SSF51120">
    <property type="entry name" value="beta-Roll"/>
    <property type="match status" value="8"/>
</dbReference>
<evidence type="ECO:0000256" key="2">
    <source>
        <dbReference type="ARBA" id="ARBA00022525"/>
    </source>
</evidence>
<protein>
    <recommendedName>
        <fullName evidence="7">Calcium-binding protein</fullName>
    </recommendedName>
</protein>
<dbReference type="Pfam" id="PF00353">
    <property type="entry name" value="HemolysinCabind"/>
    <property type="match status" value="15"/>
</dbReference>
<evidence type="ECO:0000313" key="5">
    <source>
        <dbReference type="EMBL" id="MEU0154439.1"/>
    </source>
</evidence>
<evidence type="ECO:0000256" key="1">
    <source>
        <dbReference type="ARBA" id="ARBA00004613"/>
    </source>
</evidence>
<comment type="subcellular location">
    <subcellularLocation>
        <location evidence="1">Secreted</location>
    </subcellularLocation>
</comment>
<comment type="caution">
    <text evidence="5">The sequence shown here is derived from an EMBL/GenBank/DDBJ whole genome shotgun (WGS) entry which is preliminary data.</text>
</comment>
<feature type="region of interest" description="Disordered" evidence="3">
    <location>
        <begin position="3207"/>
        <end position="3226"/>
    </location>
</feature>
<feature type="compositionally biased region" description="Acidic residues" evidence="3">
    <location>
        <begin position="2564"/>
        <end position="2573"/>
    </location>
</feature>
<sequence length="3226" mass="327842">MVALRRLLAAAVATVLTAAMALVWTAAPAHADEAWETALKALMSRTATWAEGGISRVGLIGQPLPLLGVSPGALVDADKLTRTASDALAGDLTRNDVDLGGGTRLTSSVTTSGGDHLLDVLLTTKREVTDRDLAVGGVTLAKAVSVTGWATLHLRARHTSAGETYLVRDGDTPRIDIDAAARLRADLDKATASVGILGVTATAGSSLTARTHVKATVNDPNGDGKLAFDTASGAGTGELGATGSLSGLLQVALDNSGGGRISDTETEAGPGSVHGVVKLGAAAAGAPFDLPAVAATLTVDWNDISVGTPTVTTTGLDETIAKFRNMSPLDLASGLAQLATLLSGVQQSGPAGNLSLPFLRGTFADAVKVNEKLTDFLKKYLHPKPDDPQFNPATDDPAKAGQPKFSSIQELVALLAAEGLPVDNLSFAGDKLVFRVRLERQSTVEVPLDPGAASLSGRGATYTANGFSVEGDRFTAGELVGQRVVAGTSAGTVSANTANSVTLTGNWIGGQPGTDSVWVISGSSPNTGAVELAGAFTDPVEGGKKVGLRAANAQASFARVKPRYSAALTLVLDLRDDLGSPEKNADRVLLRTDPAAPLFTADFPITTGVDFYATAGFLKVKLGGDLTVGPATAGQRMLQVNFKEAKDISLGSLFTRLKSDPLNLLSVSSSVKTTGRVKVSVPGDTGALGQGIGVDVSWTAGQQPVVNTSGLSGLFSVDFNPDDPKALFAVVVEALRLVNAALSQPDDGSGPLNSRIPLLGRSARQLLGADESGVGMDVTFTADGANFLLKDGTRTGDAGFDPRLAGRTVVIGSKAYRVLDRVDGQTLRIDAAGTAKPGDGTAYALRPELADALDKLLAAPPDNLQDALDVLNNAIGRGSGVSFTVDQREGGPFLRIGLDWKRNFHTGGPLAFGWDDKRDLISLDSSGTFNLDVDANAKLGLLLPLELDAAPLLDHTSSASVTVSGGITNGAIAARVGPLALDLGKKDTDPATVKANLSVGLGGLTEDGPISGLLGVTPQVSTAGVDCGGGTGGANVAICARAPLFVNNCEPADATNVLTFTMGLDLKPTATPPNLDSCFANLTMKLTDFNVGIDGYLAKVEEALRLASFDGKLPLVGDDLQQGQKFVAQLRADVKAAIGPVLANATLDSAGMQTALNDVLKDLDPGVSAVVGCRSGVATPCQPEDFQSVRIKLTTSRGAPSAADGCKDAGDSDKCLGVNVPLDLGIPGLSLKAKKGAADGIQAKLGWKLHLDLVLDRDEGFYVPTHDGDTAPEVQIGATFDMTGDLAAQLAFIQVKATKQGTAPLVRAYFAVDLKGSAGEKSCFDPAVAADCAADADAKLTLAEFADLGSLIATDLTADVNIDWRLAAAVDTGGDVSALPGVSARFALKWGLKHQQGGLSATGGSVTTPLQVTFTDIALDAGAFFTKILKPVVEKIKAVTGPLQPVIDTLYAPIPVLSDLSKATGGPDITLVWLAKTFSTLTGGPKLDFVDTVRSVITFVNRIPTSCATNCSIPLGAFQVDSARALTTEVSPASAESLIDRSTGYQPAKASDVKTAVDGAAGGDAGKLFTPDEHGKTNAQKTGFSFPVFDNPGSLFGLLMGQDVELVSFDSGPLSLGFSWRQSFGPVYAPPPVLVTLSGSASVTARFIAGLDTAGIRHAVEAATEGTDLDAVSLLDGLYFKTTDSSGKPVPVVTLRGEIAAGAEVSVLIVKAGIQGGIRLTVGFSWNDPNNDGKFRTSEFLQALLVNPVCLFTTSGQLSVFLKVYITIDLFLFSKTFDFTLVDATLLDFRAQPDCKPKPPELGGTVDDTLVVFAGKFGTKEQRGDKAWDNSAGTYAGDVVKVYALHYADAGTEGATDDFDGFAVEALGRKQEFLDPNLTRVVVDGRGYQVADADKVSLSVLLLGDGDTSGDGTKTSAFDKTAVVLGSDGRDQIRTGTGPAYVDGRGGEDVIVSAEAAGQVSRIAGGAGQDTVTTGDGNDVVAGDSGLGAVDRTGATTVHTSVGDKSLTGLVDWTKLADPTEETTGAADHVTVGHGASTVYGNGGDDVLGVVLDDRPNGKNLLVGGPGEDILNGGKGDDTIHTAGSGVPADPDAAGSGDAGLTNKVDTGSGQDTVHGSAGADLVVSHSANGQTGHLYGYGGDDVLVGGYGTDELFGGPDEDYVIAEPSSVGDPDGTDGYGPARQVVHQPLPAGTQSQTKLLVGGLGSDHVVGGDGGATVFGDKRLTAETCADATLAGDQPAPTDQGAADLILGGAGVEVVTAGSGNDRADLGGGDDRACGQLGDDTLHLGGGDDRAWGGPGVDQLHGGDGIDLLFGNTGDDGLYGGAGVDTAEGNEGGDQVLGGPDDDVLYGGGRVAGVADGRDFVYGEEGVDRIVGDNGTPRIGDVGPYPLDLAGDVPAAGAGDVLSGGPEGDIAYGGLGDDRVDGDGGDDRLEGNNGADLVHGGIGKDEIVGGSAQEPVAGTGRPDTGDQLFGDGDADLIAGDNARFVPATADATRVTQARAVPSRKVTLLDLGFSPAAGTSGGDLISGGDADDVIFGQGGPDRVHADAGADFAEGGPGSDWVEGDAGDDDLVGGSSTAYDGTGAATTGQPDTADALFGGPGSDAVIGDNGAVLRPLAGEQPTAVTVRLGADGNPFGPRIVVLLDRAAATANRFGADRISGGDGADTLWGQDGDDALTGDGNGDYLEGNGGADALRGDTALGAAGRTTVSPLPDPGWPGDPAAPADLVGAGAPAGQDDLIGGSAAAGFRDTGDVVEGNGADDVLLGDNGSLLRTVTTVDGKAAERVYTERYPTSAVPADGTVARTHDPALPGPSTRFCTTAQATCELAGAYGNDQLFGDAGNDGAWGQDGDDLIRGGAGDDDLFGELGADSLYGEDGRDAILGDRGGVVNQFLNADDVAALGFTLTLSSVPQESYTGFRAGGYDRRVDLLHDTDGDAWIGSATSAPMPYAGLTAGAADLIRGGAGADNIHGGFGDDVANGDSGGDEVFGGEGSDVLWGGKGCDPVLDAANPQCLVNGVFSAAARGDQDQYVDHLFGGAGATSGPAVTAVLGSDLLDFRPRGSYPDNCAAGAWPVDLAAGTVDPCRWFEATNLDNDVLADNQHHHGTDWIYGGWDRDVLQGDVTQNGPNNGDRLFDWNGAYNLFTHCNSAYGGFNDIRQHSPAMQDFLTRLAWATGAGRSAGDVTTAGTSAFLELSYVYPRDNKDQGAGAAFPSTPGHFDTPSCTD</sequence>
<feature type="region of interest" description="Disordered" evidence="3">
    <location>
        <begin position="2705"/>
        <end position="2737"/>
    </location>
</feature>
<dbReference type="Gene3D" id="2.150.10.10">
    <property type="entry name" value="Serralysin-like metalloprotease, C-terminal"/>
    <property type="match status" value="4"/>
</dbReference>
<feature type="compositionally biased region" description="Low complexity" evidence="3">
    <location>
        <begin position="2086"/>
        <end position="2100"/>
    </location>
</feature>
<dbReference type="InterPro" id="IPR011049">
    <property type="entry name" value="Serralysin-like_metalloprot_C"/>
</dbReference>
<feature type="chain" id="PRO_5046593302" description="Calcium-binding protein" evidence="4">
    <location>
        <begin position="32"/>
        <end position="3226"/>
    </location>
</feature>
<dbReference type="Proteomes" id="UP001550348">
    <property type="component" value="Unassembled WGS sequence"/>
</dbReference>
<dbReference type="EMBL" id="JBEXRX010000069">
    <property type="protein sequence ID" value="MEU0154439.1"/>
    <property type="molecule type" value="Genomic_DNA"/>
</dbReference>